<name>A0A645DEK0_9ZZZZ</name>
<protein>
    <submittedName>
        <fullName evidence="1">Uncharacterized protein</fullName>
    </submittedName>
</protein>
<evidence type="ECO:0000313" key="1">
    <source>
        <dbReference type="EMBL" id="MPM87786.1"/>
    </source>
</evidence>
<dbReference type="EMBL" id="VSSQ01035543">
    <property type="protein sequence ID" value="MPM87786.1"/>
    <property type="molecule type" value="Genomic_DNA"/>
</dbReference>
<proteinExistence type="predicted"/>
<sequence length="93" mass="10672">MEVNTTTKISSMEASVAIPTEMSFLIAIYSPKKTLRYRTRISVTYQYLHIGTRSAIIAQPRALRRKKRKLLLKCRNFGINTIVTMILSQHGDE</sequence>
<comment type="caution">
    <text evidence="1">The sequence shown here is derived from an EMBL/GenBank/DDBJ whole genome shotgun (WGS) entry which is preliminary data.</text>
</comment>
<dbReference type="AlphaFoldDB" id="A0A645DEK0"/>
<gene>
    <name evidence="1" type="ORF">SDC9_134886</name>
</gene>
<reference evidence="1" key="1">
    <citation type="submission" date="2019-08" db="EMBL/GenBank/DDBJ databases">
        <authorList>
            <person name="Kucharzyk K."/>
            <person name="Murdoch R.W."/>
            <person name="Higgins S."/>
            <person name="Loffler F."/>
        </authorList>
    </citation>
    <scope>NUCLEOTIDE SEQUENCE</scope>
</reference>
<organism evidence="1">
    <name type="scientific">bioreactor metagenome</name>
    <dbReference type="NCBI Taxonomy" id="1076179"/>
    <lineage>
        <taxon>unclassified sequences</taxon>
        <taxon>metagenomes</taxon>
        <taxon>ecological metagenomes</taxon>
    </lineage>
</organism>
<accession>A0A645DEK0</accession>